<evidence type="ECO:0000256" key="12">
    <source>
        <dbReference type="SAM" id="MobiDB-lite"/>
    </source>
</evidence>
<keyword evidence="4 11" id="KW-0349">Heme</keyword>
<comment type="caution">
    <text evidence="13">The sequence shown here is derived from an EMBL/GenBank/DDBJ whole genome shotgun (WGS) entry which is preliminary data.</text>
</comment>
<dbReference type="PROSITE" id="PS00171">
    <property type="entry name" value="TIM_1"/>
    <property type="match status" value="1"/>
</dbReference>
<protein>
    <submittedName>
        <fullName evidence="13">Premnaspirodiene oxygenase-like protein</fullName>
    </submittedName>
</protein>
<evidence type="ECO:0000256" key="5">
    <source>
        <dbReference type="ARBA" id="ARBA00022723"/>
    </source>
</evidence>
<organism evidence="13 14">
    <name type="scientific">Tanacetum coccineum</name>
    <dbReference type="NCBI Taxonomy" id="301880"/>
    <lineage>
        <taxon>Eukaryota</taxon>
        <taxon>Viridiplantae</taxon>
        <taxon>Streptophyta</taxon>
        <taxon>Embryophyta</taxon>
        <taxon>Tracheophyta</taxon>
        <taxon>Spermatophyta</taxon>
        <taxon>Magnoliopsida</taxon>
        <taxon>eudicotyledons</taxon>
        <taxon>Gunneridae</taxon>
        <taxon>Pentapetalae</taxon>
        <taxon>asterids</taxon>
        <taxon>campanulids</taxon>
        <taxon>Asterales</taxon>
        <taxon>Asteraceae</taxon>
        <taxon>Asteroideae</taxon>
        <taxon>Anthemideae</taxon>
        <taxon>Anthemidinae</taxon>
        <taxon>Tanacetum</taxon>
    </lineage>
</organism>
<accession>A0ABQ4X3L2</accession>
<feature type="region of interest" description="Disordered" evidence="12">
    <location>
        <begin position="1"/>
        <end position="27"/>
    </location>
</feature>
<dbReference type="Gene3D" id="3.20.20.70">
    <property type="entry name" value="Aldolase class I"/>
    <property type="match status" value="1"/>
</dbReference>
<comment type="similarity">
    <text evidence="1">Belongs to the triosephosphate isomerase family.</text>
</comment>
<comment type="subunit">
    <text evidence="3">Homodimer.</text>
</comment>
<reference evidence="13" key="1">
    <citation type="journal article" date="2022" name="Int. J. Mol. Sci.">
        <title>Draft Genome of Tanacetum Coccineum: Genomic Comparison of Closely Related Tanacetum-Family Plants.</title>
        <authorList>
            <person name="Yamashiro T."/>
            <person name="Shiraishi A."/>
            <person name="Nakayama K."/>
            <person name="Satake H."/>
        </authorList>
    </citation>
    <scope>NUCLEOTIDE SEQUENCE</scope>
</reference>
<dbReference type="Pfam" id="PF00121">
    <property type="entry name" value="TIM"/>
    <property type="match status" value="1"/>
</dbReference>
<dbReference type="InterPro" id="IPR013785">
    <property type="entry name" value="Aldolase_TIM"/>
</dbReference>
<gene>
    <name evidence="13" type="ORF">Tco_0654550</name>
</gene>
<dbReference type="SUPFAM" id="SSF48264">
    <property type="entry name" value="Cytochrome P450"/>
    <property type="match status" value="1"/>
</dbReference>
<evidence type="ECO:0000313" key="14">
    <source>
        <dbReference type="Proteomes" id="UP001151760"/>
    </source>
</evidence>
<dbReference type="InterPro" id="IPR036396">
    <property type="entry name" value="Cyt_P450_sf"/>
</dbReference>
<dbReference type="PROSITE" id="PS51440">
    <property type="entry name" value="TIM_2"/>
    <property type="match status" value="1"/>
</dbReference>
<comment type="similarity">
    <text evidence="2 11">Belongs to the cytochrome P450 family.</text>
</comment>
<dbReference type="InterPro" id="IPR052306">
    <property type="entry name" value="CYP450_71D"/>
</dbReference>
<name>A0ABQ4X3L2_9ASTR</name>
<evidence type="ECO:0000256" key="9">
    <source>
        <dbReference type="ARBA" id="ARBA00023235"/>
    </source>
</evidence>
<evidence type="ECO:0000256" key="3">
    <source>
        <dbReference type="ARBA" id="ARBA00011738"/>
    </source>
</evidence>
<dbReference type="SUPFAM" id="SSF51351">
    <property type="entry name" value="Triosephosphate isomerase (TIM)"/>
    <property type="match status" value="1"/>
</dbReference>
<evidence type="ECO:0000256" key="8">
    <source>
        <dbReference type="ARBA" id="ARBA00023033"/>
    </source>
</evidence>
<dbReference type="InterPro" id="IPR035990">
    <property type="entry name" value="TIM_sf"/>
</dbReference>
<dbReference type="InterPro" id="IPR017972">
    <property type="entry name" value="Cyt_P450_CS"/>
</dbReference>
<dbReference type="PROSITE" id="PS00086">
    <property type="entry name" value="CYTOCHROME_P450"/>
    <property type="match status" value="1"/>
</dbReference>
<dbReference type="InterPro" id="IPR020861">
    <property type="entry name" value="Triosephosphate_isomerase_AS"/>
</dbReference>
<evidence type="ECO:0000256" key="7">
    <source>
        <dbReference type="ARBA" id="ARBA00023004"/>
    </source>
</evidence>
<evidence type="ECO:0000256" key="11">
    <source>
        <dbReference type="RuleBase" id="RU000461"/>
    </source>
</evidence>
<dbReference type="Gene3D" id="1.10.630.10">
    <property type="entry name" value="Cytochrome P450"/>
    <property type="match status" value="1"/>
</dbReference>
<sequence length="641" mass="72096">MNALKALQPPTTLPEDTTTMIDTEKSGEDCGNLDEFMVASDVEEAAITTPIMVVAEELGRKLIYDFGEADLMLGSEGESIESVSCDPPAGNKSVQKENIKSGITCEENCYQPYRRVVVQSHNMFGWHAMRLKRRRGDMVKQHLEDKVFLEAGVILAYEPVWAIGTGKIASPEHAQEVSSSSMLKRCPRREAPHYVLRNLARKHGPLMHLQLGDISALVVSSPRVAKEILIKNDLAFANRPEILAGKIIMYNCTDIAFSPYGSYWRQIRKICTLELLSAKKVQSFSYIREAEVKLLTESILSSSGSPINLSEKIYTLMNTITSRAAFGRIYKDQDLLVRMLQEMADLAGGFDIADLFPSYKFLHVVTRMSSKLERIHKILDSIFTNVVEEHEKDVQTRKGVRGGMEKEDFLDILFRLKDSGDLEFPISIDNIKAVILDVFSAGTDTTSSTVEWAMSEIMRNPGVLKKAQAEVREVFQGKELVCEGEFQRLKYLKLVIKETMRLHPTVPLLLPRECCESCQIDGYTIPLKTKVIVNAWALGRDPEYWHDADCFIPERFENSSIDFSGNNVEYLPFGAGRRMCPGILFALANVESILSHLLYHFNWEIHGGIMPGDLDMSETFGAASRRKVSLFLVPIPYTPLS</sequence>
<dbReference type="InterPro" id="IPR002401">
    <property type="entry name" value="Cyt_P450_E_grp-I"/>
</dbReference>
<evidence type="ECO:0000256" key="4">
    <source>
        <dbReference type="ARBA" id="ARBA00022617"/>
    </source>
</evidence>
<keyword evidence="9" id="KW-0413">Isomerase</keyword>
<dbReference type="InterPro" id="IPR001128">
    <property type="entry name" value="Cyt_P450"/>
</dbReference>
<reference evidence="13" key="2">
    <citation type="submission" date="2022-01" db="EMBL/GenBank/DDBJ databases">
        <authorList>
            <person name="Yamashiro T."/>
            <person name="Shiraishi A."/>
            <person name="Satake H."/>
            <person name="Nakayama K."/>
        </authorList>
    </citation>
    <scope>NUCLEOTIDE SEQUENCE</scope>
</reference>
<evidence type="ECO:0000313" key="13">
    <source>
        <dbReference type="EMBL" id="GJS59766.1"/>
    </source>
</evidence>
<dbReference type="EMBL" id="BQNB010009172">
    <property type="protein sequence ID" value="GJS59766.1"/>
    <property type="molecule type" value="Genomic_DNA"/>
</dbReference>
<evidence type="ECO:0000256" key="2">
    <source>
        <dbReference type="ARBA" id="ARBA00010617"/>
    </source>
</evidence>
<dbReference type="PANTHER" id="PTHR47953">
    <property type="entry name" value="OS08G0105600 PROTEIN"/>
    <property type="match status" value="1"/>
</dbReference>
<keyword evidence="8 11" id="KW-0503">Monooxygenase</keyword>
<evidence type="ECO:0000256" key="6">
    <source>
        <dbReference type="ARBA" id="ARBA00023002"/>
    </source>
</evidence>
<keyword evidence="5 11" id="KW-0479">Metal-binding</keyword>
<keyword evidence="7 11" id="KW-0408">Iron</keyword>
<dbReference type="PRINTS" id="PR00385">
    <property type="entry name" value="P450"/>
</dbReference>
<keyword evidence="14" id="KW-1185">Reference proteome</keyword>
<dbReference type="PANTHER" id="PTHR47953:SF16">
    <property type="entry name" value="CYTOCHROME P450 71D8"/>
    <property type="match status" value="1"/>
</dbReference>
<dbReference type="Proteomes" id="UP001151760">
    <property type="component" value="Unassembled WGS sequence"/>
</dbReference>
<comment type="pathway">
    <text evidence="10">Carbohydrate biosynthesis.</text>
</comment>
<dbReference type="CDD" id="cd11072">
    <property type="entry name" value="CYP71-like"/>
    <property type="match status" value="1"/>
</dbReference>
<evidence type="ECO:0000256" key="1">
    <source>
        <dbReference type="ARBA" id="ARBA00007422"/>
    </source>
</evidence>
<proteinExistence type="inferred from homology"/>
<dbReference type="Pfam" id="PF00067">
    <property type="entry name" value="p450"/>
    <property type="match status" value="1"/>
</dbReference>
<evidence type="ECO:0000256" key="10">
    <source>
        <dbReference type="ARBA" id="ARBA00024331"/>
    </source>
</evidence>
<dbReference type="InterPro" id="IPR000652">
    <property type="entry name" value="Triosephosphate_isomerase"/>
</dbReference>
<dbReference type="PRINTS" id="PR00463">
    <property type="entry name" value="EP450I"/>
</dbReference>
<keyword evidence="6 11" id="KW-0560">Oxidoreductase</keyword>